<keyword evidence="2" id="KW-0012">Acyltransferase</keyword>
<reference evidence="4" key="1">
    <citation type="journal article" date="2015" name="Nature">
        <title>Complex archaea that bridge the gap between prokaryotes and eukaryotes.</title>
        <authorList>
            <person name="Spang A."/>
            <person name="Saw J.H."/>
            <person name="Jorgensen S.L."/>
            <person name="Zaremba-Niedzwiedzka K."/>
            <person name="Martijn J."/>
            <person name="Lind A.E."/>
            <person name="van Eijk R."/>
            <person name="Schleper C."/>
            <person name="Guy L."/>
            <person name="Ettema T.J."/>
        </authorList>
    </citation>
    <scope>NUCLEOTIDE SEQUENCE</scope>
</reference>
<dbReference type="GO" id="GO:0016747">
    <property type="term" value="F:acyltransferase activity, transferring groups other than amino-acyl groups"/>
    <property type="evidence" value="ECO:0007669"/>
    <property type="project" value="InterPro"/>
</dbReference>
<dbReference type="AlphaFoldDB" id="A0A0F9XY80"/>
<protein>
    <recommendedName>
        <fullName evidence="3">N-acetyltransferase domain-containing protein</fullName>
    </recommendedName>
</protein>
<dbReference type="InterPro" id="IPR000182">
    <property type="entry name" value="GNAT_dom"/>
</dbReference>
<feature type="domain" description="N-acetyltransferase" evidence="3">
    <location>
        <begin position="158"/>
        <end position="306"/>
    </location>
</feature>
<dbReference type="CDD" id="cd04301">
    <property type="entry name" value="NAT_SF"/>
    <property type="match status" value="1"/>
</dbReference>
<evidence type="ECO:0000259" key="3">
    <source>
        <dbReference type="PROSITE" id="PS51186"/>
    </source>
</evidence>
<keyword evidence="1" id="KW-0808">Transferase</keyword>
<dbReference type="PANTHER" id="PTHR43420">
    <property type="entry name" value="ACETYLTRANSFERASE"/>
    <property type="match status" value="1"/>
</dbReference>
<proteinExistence type="predicted"/>
<dbReference type="InterPro" id="IPR050680">
    <property type="entry name" value="YpeA/RimI_acetyltransf"/>
</dbReference>
<gene>
    <name evidence="4" type="ORF">LCGC14_0087450</name>
</gene>
<comment type="caution">
    <text evidence="4">The sequence shown here is derived from an EMBL/GenBank/DDBJ whole genome shotgun (WGS) entry which is preliminary data.</text>
</comment>
<name>A0A0F9XY80_9ZZZZ</name>
<sequence>MTHQHNANSLFAAPCPPAQRREALLQLAAAHDPEFQAVLSIALKKMSNAPEAAWDGLWVSYKAGQIMGAVWVQRLPMNMAQLWLPLPGVEAGHVDLLLRAAHQWVTTHNIRLCHVEVSPQTNPTEALLIAHGMQPLAHLDYLTGRSDQRLALNKHTPLSLQPFSLLSNAEQLALLAAVGQDSLDSSALRELLSVEELLAGFYQQDPQAPRHWYAIHYQQALVGVLLLAPREALGRWELLLMGLAPEWRGQGLGRALLNNALQLAQHEGIEEVMLAVDKLNLPAKQLYRQAGFECYAEQRLLAWTGNHQGR</sequence>
<evidence type="ECO:0000313" key="4">
    <source>
        <dbReference type="EMBL" id="KKO04387.1"/>
    </source>
</evidence>
<dbReference type="InterPro" id="IPR016181">
    <property type="entry name" value="Acyl_CoA_acyltransferase"/>
</dbReference>
<organism evidence="4">
    <name type="scientific">marine sediment metagenome</name>
    <dbReference type="NCBI Taxonomy" id="412755"/>
    <lineage>
        <taxon>unclassified sequences</taxon>
        <taxon>metagenomes</taxon>
        <taxon>ecological metagenomes</taxon>
    </lineage>
</organism>
<dbReference type="SUPFAM" id="SSF55729">
    <property type="entry name" value="Acyl-CoA N-acyltransferases (Nat)"/>
    <property type="match status" value="1"/>
</dbReference>
<dbReference type="Gene3D" id="3.40.630.30">
    <property type="match status" value="1"/>
</dbReference>
<dbReference type="EMBL" id="LAZR01000023">
    <property type="protein sequence ID" value="KKO04387.1"/>
    <property type="molecule type" value="Genomic_DNA"/>
</dbReference>
<accession>A0A0F9XY80</accession>
<evidence type="ECO:0000256" key="2">
    <source>
        <dbReference type="ARBA" id="ARBA00023315"/>
    </source>
</evidence>
<evidence type="ECO:0000256" key="1">
    <source>
        <dbReference type="ARBA" id="ARBA00022679"/>
    </source>
</evidence>
<dbReference type="Pfam" id="PF00583">
    <property type="entry name" value="Acetyltransf_1"/>
    <property type="match status" value="1"/>
</dbReference>
<dbReference type="PROSITE" id="PS51186">
    <property type="entry name" value="GNAT"/>
    <property type="match status" value="1"/>
</dbReference>